<reference evidence="3" key="2">
    <citation type="journal article" date="2008" name="Nucleic Acids Res.">
        <title>The rice annotation project database (RAP-DB): 2008 update.</title>
        <authorList>
            <consortium name="The rice annotation project (RAP)"/>
        </authorList>
    </citation>
    <scope>GENOME REANNOTATION</scope>
    <source>
        <strain evidence="3">cv. Nipponbare</strain>
    </source>
</reference>
<dbReference type="EMBL" id="AP008218">
    <property type="protein sequence ID" value="BAH95622.1"/>
    <property type="molecule type" value="Genomic_DNA"/>
</dbReference>
<dbReference type="AlphaFoldDB" id="C7JA84"/>
<sequence length="98" mass="10423">MEMRLDRLQHAPVAVPSFKIIPAKSHADSNLISTAQSGIHTILAMRVLSASRPVLTVPFRRRTRSNAGCSTPQLSAGTAGSKSLGCKVPVGTAPNRYL</sequence>
<name>C7JA84_ORYSJ</name>
<gene>
    <name evidence="2" type="ordered locus">Os12g0272100</name>
</gene>
<reference evidence="2 3" key="1">
    <citation type="journal article" date="2005" name="Nature">
        <title>The map-based sequence of the rice genome.</title>
        <authorList>
            <consortium name="International rice genome sequencing project (IRGSP)"/>
            <person name="Matsumoto T."/>
            <person name="Wu J."/>
            <person name="Kanamori H."/>
            <person name="Katayose Y."/>
            <person name="Fujisawa M."/>
            <person name="Namiki N."/>
            <person name="Mizuno H."/>
            <person name="Yamamoto K."/>
            <person name="Antonio B.A."/>
            <person name="Baba T."/>
            <person name="Sakata K."/>
            <person name="Nagamura Y."/>
            <person name="Aoki H."/>
            <person name="Arikawa K."/>
            <person name="Arita K."/>
            <person name="Bito T."/>
            <person name="Chiden Y."/>
            <person name="Fujitsuka N."/>
            <person name="Fukunaka R."/>
            <person name="Hamada M."/>
            <person name="Harada C."/>
            <person name="Hayashi A."/>
            <person name="Hijishita S."/>
            <person name="Honda M."/>
            <person name="Hosokawa S."/>
            <person name="Ichikawa Y."/>
            <person name="Idonuma A."/>
            <person name="Iijima M."/>
            <person name="Ikeda M."/>
            <person name="Ikeno M."/>
            <person name="Ito K."/>
            <person name="Ito S."/>
            <person name="Ito T."/>
            <person name="Ito Y."/>
            <person name="Ito Y."/>
            <person name="Iwabuchi A."/>
            <person name="Kamiya K."/>
            <person name="Karasawa W."/>
            <person name="Kurita K."/>
            <person name="Katagiri S."/>
            <person name="Kikuta A."/>
            <person name="Kobayashi H."/>
            <person name="Kobayashi N."/>
            <person name="Machita K."/>
            <person name="Maehara T."/>
            <person name="Masukawa M."/>
            <person name="Mizubayashi T."/>
            <person name="Mukai Y."/>
            <person name="Nagasaki H."/>
            <person name="Nagata Y."/>
            <person name="Naito S."/>
            <person name="Nakashima M."/>
            <person name="Nakama Y."/>
            <person name="Nakamichi Y."/>
            <person name="Nakamura M."/>
            <person name="Meguro A."/>
            <person name="Negishi M."/>
            <person name="Ohta I."/>
            <person name="Ohta T."/>
            <person name="Okamoto M."/>
            <person name="Ono N."/>
            <person name="Saji S."/>
            <person name="Sakaguchi M."/>
            <person name="Sakai K."/>
            <person name="Shibata M."/>
            <person name="Shimokawa T."/>
            <person name="Song J."/>
            <person name="Takazaki Y."/>
            <person name="Terasawa K."/>
            <person name="Tsugane M."/>
            <person name="Tsuji K."/>
            <person name="Ueda S."/>
            <person name="Waki K."/>
            <person name="Yamagata H."/>
            <person name="Yamamoto M."/>
            <person name="Yamamoto S."/>
            <person name="Yamane H."/>
            <person name="Yoshiki S."/>
            <person name="Yoshihara R."/>
            <person name="Yukawa K."/>
            <person name="Zhong H."/>
            <person name="Yano M."/>
            <person name="Yuan Q."/>
            <person name="Ouyang S."/>
            <person name="Liu J."/>
            <person name="Jones K.M."/>
            <person name="Gansberger K."/>
            <person name="Moffat K."/>
            <person name="Hill J."/>
            <person name="Bera J."/>
            <person name="Fadrosh D."/>
            <person name="Jin S."/>
            <person name="Johri S."/>
            <person name="Kim M."/>
            <person name="Overton L."/>
            <person name="Reardon M."/>
            <person name="Tsitrin T."/>
            <person name="Vuong H."/>
            <person name="Weaver B."/>
            <person name="Ciecko A."/>
            <person name="Tallon L."/>
            <person name="Jackson J."/>
            <person name="Pai G."/>
            <person name="Aken S.V."/>
            <person name="Utterback T."/>
            <person name="Reidmuller S."/>
            <person name="Feldblyum T."/>
            <person name="Hsiao J."/>
            <person name="Zismann V."/>
            <person name="Iobst S."/>
            <person name="de Vazeille A.R."/>
            <person name="Buell C.R."/>
            <person name="Ying K."/>
            <person name="Li Y."/>
            <person name="Lu T."/>
            <person name="Huang Y."/>
            <person name="Zhao Q."/>
            <person name="Feng Q."/>
            <person name="Zhang L."/>
            <person name="Zhu J."/>
            <person name="Weng Q."/>
            <person name="Mu J."/>
            <person name="Lu Y."/>
            <person name="Fan D."/>
            <person name="Liu Y."/>
            <person name="Guan J."/>
            <person name="Zhang Y."/>
            <person name="Yu S."/>
            <person name="Liu X."/>
            <person name="Zhang Y."/>
            <person name="Hong G."/>
            <person name="Han B."/>
            <person name="Choisne N."/>
            <person name="Demange N."/>
            <person name="Orjeda G."/>
            <person name="Samain S."/>
            <person name="Cattolico L."/>
            <person name="Pelletier E."/>
            <person name="Couloux A."/>
            <person name="Segurens B."/>
            <person name="Wincker P."/>
            <person name="D'Hont A."/>
            <person name="Scarpelli C."/>
            <person name="Weissenbach J."/>
            <person name="Salanoubat M."/>
            <person name="Quetier F."/>
            <person name="Yu Y."/>
            <person name="Kim H.R."/>
            <person name="Rambo T."/>
            <person name="Currie J."/>
            <person name="Collura K."/>
            <person name="Luo M."/>
            <person name="Yang T."/>
            <person name="Ammiraju J.S.S."/>
            <person name="Engler F."/>
            <person name="Soderlund C."/>
            <person name="Wing R.A."/>
            <person name="Palmer L.E."/>
            <person name="de la Bastide M."/>
            <person name="Spiegel L."/>
            <person name="Nascimento L."/>
            <person name="Zutavern T."/>
            <person name="O'Shaughnessy A."/>
            <person name="Dike S."/>
            <person name="Dedhia N."/>
            <person name="Preston R."/>
            <person name="Balija V."/>
            <person name="McCombie W.R."/>
            <person name="Chow T."/>
            <person name="Chen H."/>
            <person name="Chung M."/>
            <person name="Chen C."/>
            <person name="Shaw J."/>
            <person name="Wu H."/>
            <person name="Hsiao K."/>
            <person name="Chao Y."/>
            <person name="Chu M."/>
            <person name="Cheng C."/>
            <person name="Hour A."/>
            <person name="Lee P."/>
            <person name="Lin S."/>
            <person name="Lin Y."/>
            <person name="Liou J."/>
            <person name="Liu S."/>
            <person name="Hsing Y."/>
            <person name="Raghuvanshi S."/>
            <person name="Mohanty A."/>
            <person name="Bharti A.K."/>
            <person name="Gaur A."/>
            <person name="Gupta V."/>
            <person name="Kumar D."/>
            <person name="Ravi V."/>
            <person name="Vij S."/>
            <person name="Kapur A."/>
            <person name="Khurana P."/>
            <person name="Khurana P."/>
            <person name="Khurana J.P."/>
            <person name="Tyagi A.K."/>
            <person name="Gaikwad K."/>
            <person name="Singh A."/>
            <person name="Dalal V."/>
            <person name="Srivastava S."/>
            <person name="Dixit A."/>
            <person name="Pal A.K."/>
            <person name="Ghazi I.A."/>
            <person name="Yadav M."/>
            <person name="Pandit A."/>
            <person name="Bhargava A."/>
            <person name="Sureshbabu K."/>
            <person name="Batra K."/>
            <person name="Sharma T.R."/>
            <person name="Mohapatra T."/>
            <person name="Singh N.K."/>
            <person name="Messing J."/>
            <person name="Nelson A.B."/>
            <person name="Fuks G."/>
            <person name="Kavchok S."/>
            <person name="Keizer G."/>
            <person name="Linton E."/>
            <person name="Llaca V."/>
            <person name="Song R."/>
            <person name="Tanyolac B."/>
            <person name="Young S."/>
            <person name="Ho-Il K."/>
            <person name="Hahn J.H."/>
            <person name="Sangsakoo G."/>
            <person name="Vanavichit A."/>
            <person name="de Mattos Luiz.A.T."/>
            <person name="Zimmer P.D."/>
            <person name="Malone G."/>
            <person name="Dellagostin O."/>
            <person name="de Oliveira A.C."/>
            <person name="Bevan M."/>
            <person name="Bancroft I."/>
            <person name="Minx P."/>
            <person name="Cordum H."/>
            <person name="Wilson R."/>
            <person name="Cheng Z."/>
            <person name="Jin W."/>
            <person name="Jiang J."/>
            <person name="Leong S.A."/>
            <person name="Iwama H."/>
            <person name="Gojobori T."/>
            <person name="Itoh T."/>
            <person name="Niimura Y."/>
            <person name="Fujii Y."/>
            <person name="Habara T."/>
            <person name="Sakai H."/>
            <person name="Sato Y."/>
            <person name="Wilson G."/>
            <person name="Kumar K."/>
            <person name="McCouch S."/>
            <person name="Juretic N."/>
            <person name="Hoen D."/>
            <person name="Wright S."/>
            <person name="Bruskiewich R."/>
            <person name="Bureau T."/>
            <person name="Miyao A."/>
            <person name="Hirochika H."/>
            <person name="Nishikawa T."/>
            <person name="Kadowaki K."/>
            <person name="Sugiura M."/>
            <person name="Burr B."/>
            <person name="Sasaki T."/>
        </authorList>
    </citation>
    <scope>NUCLEOTIDE SEQUENCE [LARGE SCALE GENOMIC DNA]</scope>
    <source>
        <strain evidence="3">cv. Nipponbare</strain>
    </source>
</reference>
<dbReference type="KEGG" id="dosa:Os12g0272100"/>
<evidence type="ECO:0000256" key="1">
    <source>
        <dbReference type="SAM" id="MobiDB-lite"/>
    </source>
</evidence>
<evidence type="ECO:0000313" key="3">
    <source>
        <dbReference type="Proteomes" id="UP000000763"/>
    </source>
</evidence>
<protein>
    <submittedName>
        <fullName evidence="2">Os12g0272100 protein</fullName>
    </submittedName>
</protein>
<feature type="region of interest" description="Disordered" evidence="1">
    <location>
        <begin position="64"/>
        <end position="85"/>
    </location>
</feature>
<organism evidence="2 3">
    <name type="scientific">Oryza sativa subsp. japonica</name>
    <name type="common">Rice</name>
    <dbReference type="NCBI Taxonomy" id="39947"/>
    <lineage>
        <taxon>Eukaryota</taxon>
        <taxon>Viridiplantae</taxon>
        <taxon>Streptophyta</taxon>
        <taxon>Embryophyta</taxon>
        <taxon>Tracheophyta</taxon>
        <taxon>Spermatophyta</taxon>
        <taxon>Magnoliopsida</taxon>
        <taxon>Liliopsida</taxon>
        <taxon>Poales</taxon>
        <taxon>Poaceae</taxon>
        <taxon>BOP clade</taxon>
        <taxon>Oryzoideae</taxon>
        <taxon>Oryzeae</taxon>
        <taxon>Oryzinae</taxon>
        <taxon>Oryza</taxon>
        <taxon>Oryza sativa</taxon>
    </lineage>
</organism>
<proteinExistence type="predicted"/>
<dbReference type="Proteomes" id="UP000000763">
    <property type="component" value="Chromosome 12"/>
</dbReference>
<accession>C7JA84</accession>
<feature type="compositionally biased region" description="Polar residues" evidence="1">
    <location>
        <begin position="65"/>
        <end position="81"/>
    </location>
</feature>
<evidence type="ECO:0000313" key="2">
    <source>
        <dbReference type="EMBL" id="BAH95622.1"/>
    </source>
</evidence>